<dbReference type="Gene3D" id="2.10.230.10">
    <property type="entry name" value="Heat shock protein DnaJ, cysteine-rich domain"/>
    <property type="match status" value="1"/>
</dbReference>
<dbReference type="FunFam" id="2.60.260.20:FF:000036">
    <property type="entry name" value="Type I HSP40 co-chaperone"/>
    <property type="match status" value="1"/>
</dbReference>
<dbReference type="GO" id="GO:0005524">
    <property type="term" value="F:ATP binding"/>
    <property type="evidence" value="ECO:0007669"/>
    <property type="project" value="InterPro"/>
</dbReference>
<evidence type="ECO:0000313" key="10">
    <source>
        <dbReference type="EMBL" id="CDK27819.1"/>
    </source>
</evidence>
<dbReference type="GO" id="GO:0140454">
    <property type="term" value="P:protein aggregate center assembly"/>
    <property type="evidence" value="ECO:0007669"/>
    <property type="project" value="EnsemblFungi"/>
</dbReference>
<organism evidence="10 11">
    <name type="scientific">Kuraishia capsulata CBS 1993</name>
    <dbReference type="NCBI Taxonomy" id="1382522"/>
    <lineage>
        <taxon>Eukaryota</taxon>
        <taxon>Fungi</taxon>
        <taxon>Dikarya</taxon>
        <taxon>Ascomycota</taxon>
        <taxon>Saccharomycotina</taxon>
        <taxon>Pichiomycetes</taxon>
        <taxon>Pichiales</taxon>
        <taxon>Pichiaceae</taxon>
        <taxon>Kuraishia</taxon>
    </lineage>
</organism>
<dbReference type="CDD" id="cd10747">
    <property type="entry name" value="DnaJ_C"/>
    <property type="match status" value="1"/>
</dbReference>
<keyword evidence="5" id="KW-0143">Chaperone</keyword>
<dbReference type="SUPFAM" id="SSF46565">
    <property type="entry name" value="Chaperone J-domain"/>
    <property type="match status" value="1"/>
</dbReference>
<dbReference type="InterPro" id="IPR036869">
    <property type="entry name" value="J_dom_sf"/>
</dbReference>
<dbReference type="GO" id="GO:0051082">
    <property type="term" value="F:unfolded protein binding"/>
    <property type="evidence" value="ECO:0007669"/>
    <property type="project" value="EnsemblFungi"/>
</dbReference>
<feature type="region of interest" description="Disordered" evidence="7">
    <location>
        <begin position="372"/>
        <end position="404"/>
    </location>
</feature>
<dbReference type="GO" id="GO:0042026">
    <property type="term" value="P:protein refolding"/>
    <property type="evidence" value="ECO:0007669"/>
    <property type="project" value="EnsemblFungi"/>
</dbReference>
<dbReference type="FunFam" id="2.10.230.10:FF:000001">
    <property type="entry name" value="DnaJ subfamily A member 2"/>
    <property type="match status" value="1"/>
</dbReference>
<dbReference type="PANTHER" id="PTHR43888">
    <property type="entry name" value="DNAJ-LIKE-2, ISOFORM A-RELATED"/>
    <property type="match status" value="1"/>
</dbReference>
<dbReference type="GO" id="GO:0036503">
    <property type="term" value="P:ERAD pathway"/>
    <property type="evidence" value="ECO:0007669"/>
    <property type="project" value="EnsemblFungi"/>
</dbReference>
<dbReference type="GO" id="GO:0048471">
    <property type="term" value="C:perinuclear region of cytoplasm"/>
    <property type="evidence" value="ECO:0007669"/>
    <property type="project" value="EnsemblFungi"/>
</dbReference>
<dbReference type="Gene3D" id="1.10.287.110">
    <property type="entry name" value="DnaJ domain"/>
    <property type="match status" value="1"/>
</dbReference>
<dbReference type="HAMAP" id="MF_01152">
    <property type="entry name" value="DnaJ"/>
    <property type="match status" value="1"/>
</dbReference>
<dbReference type="GO" id="GO:0034605">
    <property type="term" value="P:cellular response to heat"/>
    <property type="evidence" value="ECO:0007669"/>
    <property type="project" value="EnsemblFungi"/>
</dbReference>
<dbReference type="Pfam" id="PF00684">
    <property type="entry name" value="DnaJ_CXXCXGXG"/>
    <property type="match status" value="1"/>
</dbReference>
<dbReference type="CDD" id="cd06257">
    <property type="entry name" value="DnaJ"/>
    <property type="match status" value="1"/>
</dbReference>
<dbReference type="GO" id="GO:0006626">
    <property type="term" value="P:protein targeting to mitochondrion"/>
    <property type="evidence" value="ECO:0007669"/>
    <property type="project" value="EnsemblFungi"/>
</dbReference>
<feature type="domain" description="CR-type" evidence="9">
    <location>
        <begin position="130"/>
        <end position="213"/>
    </location>
</feature>
<dbReference type="GeneID" id="34521199"/>
<protein>
    <recommendedName>
        <fullName evidence="12">J domain-containing protein</fullName>
    </recommendedName>
</protein>
<dbReference type="SMART" id="SM00271">
    <property type="entry name" value="DnaJ"/>
    <property type="match status" value="1"/>
</dbReference>
<evidence type="ECO:0000256" key="2">
    <source>
        <dbReference type="ARBA" id="ARBA00022737"/>
    </source>
</evidence>
<keyword evidence="11" id="KW-1185">Reference proteome</keyword>
<dbReference type="InterPro" id="IPR044713">
    <property type="entry name" value="DNJA1/2-like"/>
</dbReference>
<evidence type="ECO:0000256" key="5">
    <source>
        <dbReference type="ARBA" id="ARBA00023186"/>
    </source>
</evidence>
<accession>W6MMJ6</accession>
<evidence type="ECO:0000256" key="7">
    <source>
        <dbReference type="SAM" id="MobiDB-lite"/>
    </source>
</evidence>
<proteinExistence type="inferred from homology"/>
<evidence type="ECO:0000256" key="6">
    <source>
        <dbReference type="PROSITE-ProRule" id="PRU00546"/>
    </source>
</evidence>
<dbReference type="Proteomes" id="UP000019384">
    <property type="component" value="Unassembled WGS sequence"/>
</dbReference>
<dbReference type="CDD" id="cd10719">
    <property type="entry name" value="DnaJ_zf"/>
    <property type="match status" value="1"/>
</dbReference>
<dbReference type="GO" id="GO:0140453">
    <property type="term" value="C:protein aggregate center"/>
    <property type="evidence" value="ECO:0007669"/>
    <property type="project" value="EnsemblFungi"/>
</dbReference>
<dbReference type="GO" id="GO:0045047">
    <property type="term" value="P:protein targeting to ER"/>
    <property type="evidence" value="ECO:0007669"/>
    <property type="project" value="EnsemblFungi"/>
</dbReference>
<dbReference type="PRINTS" id="PR00625">
    <property type="entry name" value="JDOMAIN"/>
</dbReference>
<dbReference type="Pfam" id="PF01556">
    <property type="entry name" value="DnaJ_C"/>
    <property type="match status" value="1"/>
</dbReference>
<dbReference type="OrthoDB" id="550424at2759"/>
<evidence type="ECO:0000256" key="3">
    <source>
        <dbReference type="ARBA" id="ARBA00022771"/>
    </source>
</evidence>
<dbReference type="GO" id="GO:0051131">
    <property type="term" value="P:chaperone-mediated protein complex assembly"/>
    <property type="evidence" value="ECO:0007669"/>
    <property type="project" value="EnsemblFungi"/>
</dbReference>
<evidence type="ECO:0008006" key="12">
    <source>
        <dbReference type="Google" id="ProtNLM"/>
    </source>
</evidence>
<evidence type="ECO:0000313" key="11">
    <source>
        <dbReference type="Proteomes" id="UP000019384"/>
    </source>
</evidence>
<dbReference type="SUPFAM" id="SSF57938">
    <property type="entry name" value="DnaJ/Hsp40 cysteine-rich domain"/>
    <property type="match status" value="1"/>
</dbReference>
<keyword evidence="2" id="KW-0677">Repeat</keyword>
<evidence type="ECO:0000256" key="4">
    <source>
        <dbReference type="ARBA" id="ARBA00022833"/>
    </source>
</evidence>
<gene>
    <name evidence="10" type="ORF">KUCA_T00003798001</name>
</gene>
<dbReference type="GO" id="GO:0140455">
    <property type="term" value="P:cytoplasm protein quality control"/>
    <property type="evidence" value="ECO:0007669"/>
    <property type="project" value="EnsemblFungi"/>
</dbReference>
<dbReference type="GO" id="GO:0006458">
    <property type="term" value="P:'de novo' protein folding"/>
    <property type="evidence" value="ECO:0007669"/>
    <property type="project" value="EnsemblFungi"/>
</dbReference>
<evidence type="ECO:0000256" key="1">
    <source>
        <dbReference type="ARBA" id="ARBA00022723"/>
    </source>
</evidence>
<dbReference type="RefSeq" id="XP_022459811.1">
    <property type="nucleotide sequence ID" value="XM_022602249.1"/>
</dbReference>
<dbReference type="GO" id="GO:0006511">
    <property type="term" value="P:ubiquitin-dependent protein catabolic process"/>
    <property type="evidence" value="ECO:0007669"/>
    <property type="project" value="EnsemblFungi"/>
</dbReference>
<dbReference type="GO" id="GO:0001671">
    <property type="term" value="F:ATPase activator activity"/>
    <property type="evidence" value="ECO:0007669"/>
    <property type="project" value="EnsemblFungi"/>
</dbReference>
<dbReference type="InterPro" id="IPR002939">
    <property type="entry name" value="DnaJ_C"/>
</dbReference>
<dbReference type="GO" id="GO:0008270">
    <property type="term" value="F:zinc ion binding"/>
    <property type="evidence" value="ECO:0007669"/>
    <property type="project" value="UniProtKB-KW"/>
</dbReference>
<dbReference type="InterPro" id="IPR018253">
    <property type="entry name" value="DnaJ_domain_CS"/>
</dbReference>
<dbReference type="Gene3D" id="2.60.260.20">
    <property type="entry name" value="Urease metallochaperone UreE, N-terminal domain"/>
    <property type="match status" value="2"/>
</dbReference>
<dbReference type="SUPFAM" id="SSF49493">
    <property type="entry name" value="HSP40/DnaJ peptide-binding domain"/>
    <property type="match status" value="2"/>
</dbReference>
<dbReference type="GO" id="GO:0035719">
    <property type="term" value="P:tRNA import into nucleus"/>
    <property type="evidence" value="ECO:0007669"/>
    <property type="project" value="EnsemblFungi"/>
</dbReference>
<evidence type="ECO:0000259" key="9">
    <source>
        <dbReference type="PROSITE" id="PS51188"/>
    </source>
</evidence>
<dbReference type="InterPro" id="IPR012724">
    <property type="entry name" value="DnaJ"/>
</dbReference>
<dbReference type="HOGENOM" id="CLU_017633_10_0_1"/>
<dbReference type="AlphaFoldDB" id="W6MMJ6"/>
<dbReference type="GO" id="GO:0030544">
    <property type="term" value="F:Hsp70 protein binding"/>
    <property type="evidence" value="ECO:0007669"/>
    <property type="project" value="InterPro"/>
</dbReference>
<sequence>MVKDTKLYDILGVSPNATEAQLKKAYRVGALKFHPDKNPSPEAAEKFKDISSAYEVLNDAEKREIYDNYGEEGLNGGGPGGMGGGMDSDIFSHFFGGMFPGGQQRGPQGPQRGQDIKHVISCTLEELYKGRDAKLALRKTVLCKSCEGRGGKAGSVKKCTGCGGSGTKFITRQMGPVIQRMQAVCDECNGSGDIIPPKDRCTVCNGKKTTQERKILEVHISAGMRSGEKVVFRGEGDQGPDIIPGDVVFVIEEKPHPNFQRQGDDLYYNAKVDLLTALAGGEFVVKHISGDWLKVDIIPGEVIAPGTFKVIEDQGMPVYRYGGHGHLFVKFDVEFPKNNFATEEQLQSLEKILPPRPKVDIPKDAIVDDVILADTDETKHRTRQRPEEEDDYEGAGPGVQCAQQ</sequence>
<dbReference type="GO" id="GO:0140602">
    <property type="term" value="C:nucleolar peripheral inclusion body"/>
    <property type="evidence" value="ECO:0007669"/>
    <property type="project" value="EnsemblFungi"/>
</dbReference>
<reference evidence="10" key="2">
    <citation type="submission" date="2014-02" db="EMBL/GenBank/DDBJ databases">
        <title>Complete DNA sequence of /Kuraishia capsulata/ illustrates novel genomic features among budding yeasts (/Saccharomycotina/).</title>
        <authorList>
            <person name="Morales L."/>
            <person name="Noel B."/>
            <person name="Porcel B."/>
            <person name="Marcet-Houben M."/>
            <person name="Hullo M-F."/>
            <person name="Sacerdot C."/>
            <person name="Tekaia F."/>
            <person name="Leh-Louis V."/>
            <person name="Despons L."/>
            <person name="Khanna V."/>
            <person name="Aury J-M."/>
            <person name="Barbe V."/>
            <person name="Couloux A."/>
            <person name="Labadie K."/>
            <person name="Pelletier E."/>
            <person name="Souciet J-L."/>
            <person name="Boekhout T."/>
            <person name="Gabaldon T."/>
            <person name="Wincker P."/>
            <person name="Dujon B."/>
        </authorList>
    </citation>
    <scope>NUCLEOTIDE SEQUENCE</scope>
    <source>
        <strain evidence="10">CBS 1993</strain>
    </source>
</reference>
<keyword evidence="4 6" id="KW-0862">Zinc</keyword>
<feature type="zinc finger region" description="CR-type" evidence="6">
    <location>
        <begin position="130"/>
        <end position="213"/>
    </location>
</feature>
<dbReference type="GO" id="GO:0072380">
    <property type="term" value="C:TRC complex"/>
    <property type="evidence" value="ECO:0007669"/>
    <property type="project" value="EnsemblFungi"/>
</dbReference>
<dbReference type="GO" id="GO:0009267">
    <property type="term" value="P:cellular response to starvation"/>
    <property type="evidence" value="ECO:0007669"/>
    <property type="project" value="EnsemblFungi"/>
</dbReference>
<dbReference type="InterPro" id="IPR001623">
    <property type="entry name" value="DnaJ_domain"/>
</dbReference>
<dbReference type="Pfam" id="PF00226">
    <property type="entry name" value="DnaJ"/>
    <property type="match status" value="1"/>
</dbReference>
<feature type="domain" description="J" evidence="8">
    <location>
        <begin position="6"/>
        <end position="70"/>
    </location>
</feature>
<dbReference type="InterPro" id="IPR008971">
    <property type="entry name" value="HSP40/DnaJ_pept-bd"/>
</dbReference>
<dbReference type="PROSITE" id="PS51188">
    <property type="entry name" value="ZF_CR"/>
    <property type="match status" value="1"/>
</dbReference>
<name>W6MMJ6_9ASCO</name>
<keyword evidence="3 6" id="KW-0863">Zinc-finger</keyword>
<dbReference type="FunFam" id="1.10.287.110:FF:000048">
    <property type="entry name" value="DnaJ family protein"/>
    <property type="match status" value="1"/>
</dbReference>
<dbReference type="STRING" id="1382522.W6MMJ6"/>
<dbReference type="InterPro" id="IPR036410">
    <property type="entry name" value="HSP_DnaJ_Cys-rich_dom_sf"/>
</dbReference>
<dbReference type="InterPro" id="IPR001305">
    <property type="entry name" value="HSP_DnaJ_Cys-rich_dom"/>
</dbReference>
<reference evidence="10" key="1">
    <citation type="submission" date="2013-12" db="EMBL/GenBank/DDBJ databases">
        <authorList>
            <person name="Genoscope - CEA"/>
        </authorList>
    </citation>
    <scope>NUCLEOTIDE SEQUENCE</scope>
    <source>
        <strain evidence="10">CBS 1993</strain>
    </source>
</reference>
<dbReference type="EMBL" id="HG793128">
    <property type="protein sequence ID" value="CDK27819.1"/>
    <property type="molecule type" value="Genomic_DNA"/>
</dbReference>
<dbReference type="PROSITE" id="PS00636">
    <property type="entry name" value="DNAJ_1"/>
    <property type="match status" value="1"/>
</dbReference>
<evidence type="ECO:0000259" key="8">
    <source>
        <dbReference type="PROSITE" id="PS50076"/>
    </source>
</evidence>
<keyword evidence="1 6" id="KW-0479">Metal-binding</keyword>
<dbReference type="PROSITE" id="PS50076">
    <property type="entry name" value="DNAJ_2"/>
    <property type="match status" value="1"/>
</dbReference>